<accession>A0AAE3H9J9</accession>
<gene>
    <name evidence="1" type="ORF">PV02_04715</name>
</gene>
<keyword evidence="2" id="KW-1185">Reference proteome</keyword>
<reference evidence="1 2" key="1">
    <citation type="journal article" date="2011" name="Appl. Environ. Microbiol.">
        <title>Methanogenic archaea isolated from Taiwan's Chelungpu fault.</title>
        <authorList>
            <person name="Wu S.Y."/>
            <person name="Lai M.C."/>
        </authorList>
    </citation>
    <scope>NUCLEOTIDE SEQUENCE [LARGE SCALE GENOMIC DNA]</scope>
    <source>
        <strain evidence="1 2">St545Mb</strain>
    </source>
</reference>
<dbReference type="EMBL" id="JTEO01000004">
    <property type="protein sequence ID" value="MCQ6962471.1"/>
    <property type="molecule type" value="Genomic_DNA"/>
</dbReference>
<dbReference type="RefSeq" id="WP_256622246.1">
    <property type="nucleotide sequence ID" value="NZ_JTEO01000004.1"/>
</dbReference>
<organism evidence="1 2">
    <name type="scientific">Methanolobus chelungpuianus</name>
    <dbReference type="NCBI Taxonomy" id="502115"/>
    <lineage>
        <taxon>Archaea</taxon>
        <taxon>Methanobacteriati</taxon>
        <taxon>Methanobacteriota</taxon>
        <taxon>Stenosarchaea group</taxon>
        <taxon>Methanomicrobia</taxon>
        <taxon>Methanosarcinales</taxon>
        <taxon>Methanosarcinaceae</taxon>
        <taxon>Methanolobus</taxon>
    </lineage>
</organism>
<evidence type="ECO:0000313" key="1">
    <source>
        <dbReference type="EMBL" id="MCQ6962471.1"/>
    </source>
</evidence>
<protein>
    <submittedName>
        <fullName evidence="1">Uncharacterized protein</fullName>
    </submittedName>
</protein>
<name>A0AAE3H9J9_9EURY</name>
<evidence type="ECO:0000313" key="2">
    <source>
        <dbReference type="Proteomes" id="UP001206983"/>
    </source>
</evidence>
<sequence>MDKEESDRDIRTCIGMFENPDEKTREICKSFIDNVYMVRQKHDNGEIEDMESYKDRVVGLYQAMFVLGADHSILDEIMERVYPD</sequence>
<proteinExistence type="predicted"/>
<dbReference type="Proteomes" id="UP001206983">
    <property type="component" value="Unassembled WGS sequence"/>
</dbReference>
<dbReference type="AlphaFoldDB" id="A0AAE3H9J9"/>
<comment type="caution">
    <text evidence="1">The sequence shown here is derived from an EMBL/GenBank/DDBJ whole genome shotgun (WGS) entry which is preliminary data.</text>
</comment>